<accession>A0ABQ5FX78</accession>
<evidence type="ECO:0000313" key="2">
    <source>
        <dbReference type="EMBL" id="GJT67978.1"/>
    </source>
</evidence>
<feature type="region of interest" description="Disordered" evidence="1">
    <location>
        <begin position="1"/>
        <end position="21"/>
    </location>
</feature>
<reference evidence="2" key="1">
    <citation type="journal article" date="2022" name="Int. J. Mol. Sci.">
        <title>Draft Genome of Tanacetum Coccineum: Genomic Comparison of Closely Related Tanacetum-Family Plants.</title>
        <authorList>
            <person name="Yamashiro T."/>
            <person name="Shiraishi A."/>
            <person name="Nakayama K."/>
            <person name="Satake H."/>
        </authorList>
    </citation>
    <scope>NUCLEOTIDE SEQUENCE</scope>
</reference>
<keyword evidence="3" id="KW-1185">Reference proteome</keyword>
<proteinExistence type="predicted"/>
<organism evidence="2 3">
    <name type="scientific">Tanacetum coccineum</name>
    <dbReference type="NCBI Taxonomy" id="301880"/>
    <lineage>
        <taxon>Eukaryota</taxon>
        <taxon>Viridiplantae</taxon>
        <taxon>Streptophyta</taxon>
        <taxon>Embryophyta</taxon>
        <taxon>Tracheophyta</taxon>
        <taxon>Spermatophyta</taxon>
        <taxon>Magnoliopsida</taxon>
        <taxon>eudicotyledons</taxon>
        <taxon>Gunneridae</taxon>
        <taxon>Pentapetalae</taxon>
        <taxon>asterids</taxon>
        <taxon>campanulids</taxon>
        <taxon>Asterales</taxon>
        <taxon>Asteraceae</taxon>
        <taxon>Asteroideae</taxon>
        <taxon>Anthemideae</taxon>
        <taxon>Anthemidinae</taxon>
        <taxon>Tanacetum</taxon>
    </lineage>
</organism>
<dbReference type="Proteomes" id="UP001151760">
    <property type="component" value="Unassembled WGS sequence"/>
</dbReference>
<dbReference type="EMBL" id="BQNB010017857">
    <property type="protein sequence ID" value="GJT67978.1"/>
    <property type="molecule type" value="Genomic_DNA"/>
</dbReference>
<reference evidence="2" key="2">
    <citation type="submission" date="2022-01" db="EMBL/GenBank/DDBJ databases">
        <authorList>
            <person name="Yamashiro T."/>
            <person name="Shiraishi A."/>
            <person name="Satake H."/>
            <person name="Nakayama K."/>
        </authorList>
    </citation>
    <scope>NUCLEOTIDE SEQUENCE</scope>
</reference>
<gene>
    <name evidence="2" type="ORF">Tco_1019458</name>
</gene>
<evidence type="ECO:0000313" key="3">
    <source>
        <dbReference type="Proteomes" id="UP001151760"/>
    </source>
</evidence>
<comment type="caution">
    <text evidence="2">The sequence shown here is derived from an EMBL/GenBank/DDBJ whole genome shotgun (WGS) entry which is preliminary data.</text>
</comment>
<evidence type="ECO:0000256" key="1">
    <source>
        <dbReference type="SAM" id="MobiDB-lite"/>
    </source>
</evidence>
<sequence>MWEKQGSPELAFPDNKGRQLRPTTHYMDFRKSGQKAEMDIRGRKLVTEYRFGDLEDLIIFRTPMFPTRDTVGW</sequence>
<name>A0ABQ5FX78_9ASTR</name>
<protein>
    <submittedName>
        <fullName evidence="2">Uncharacterized protein</fullName>
    </submittedName>
</protein>